<accession>A0AAE3UI09</accession>
<organism evidence="1 2">
    <name type="scientific">Xanthocytophaga agilis</name>
    <dbReference type="NCBI Taxonomy" id="3048010"/>
    <lineage>
        <taxon>Bacteria</taxon>
        <taxon>Pseudomonadati</taxon>
        <taxon>Bacteroidota</taxon>
        <taxon>Cytophagia</taxon>
        <taxon>Cytophagales</taxon>
        <taxon>Rhodocytophagaceae</taxon>
        <taxon>Xanthocytophaga</taxon>
    </lineage>
</organism>
<proteinExistence type="predicted"/>
<sequence length="101" mass="11699">MVYRNQRLTLQTILQEIEQQEIEQIESGIIDLTMVLSLIDQARTVIETAGSSSTKERVILHLIQSKENIVKYNEGRADKEMDFIDMTNAVYVTIEAFLYFL</sequence>
<keyword evidence="2" id="KW-1185">Reference proteome</keyword>
<name>A0AAE3UI09_9BACT</name>
<evidence type="ECO:0000313" key="2">
    <source>
        <dbReference type="Proteomes" id="UP001232063"/>
    </source>
</evidence>
<dbReference type="Proteomes" id="UP001232063">
    <property type="component" value="Unassembled WGS sequence"/>
</dbReference>
<reference evidence="1" key="1">
    <citation type="submission" date="2023-05" db="EMBL/GenBank/DDBJ databases">
        <authorList>
            <person name="Zhang X."/>
        </authorList>
    </citation>
    <scope>NUCLEOTIDE SEQUENCE</scope>
    <source>
        <strain evidence="1">BD1B2-1</strain>
    </source>
</reference>
<comment type="caution">
    <text evidence="1">The sequence shown here is derived from an EMBL/GenBank/DDBJ whole genome shotgun (WGS) entry which is preliminary data.</text>
</comment>
<dbReference type="EMBL" id="JASJOU010000025">
    <property type="protein sequence ID" value="MDJ1506638.1"/>
    <property type="molecule type" value="Genomic_DNA"/>
</dbReference>
<evidence type="ECO:0000313" key="1">
    <source>
        <dbReference type="EMBL" id="MDJ1506638.1"/>
    </source>
</evidence>
<dbReference type="AlphaFoldDB" id="A0AAE3UI09"/>
<gene>
    <name evidence="1" type="ORF">QNI22_38710</name>
</gene>
<protein>
    <submittedName>
        <fullName evidence="1">Uncharacterized protein</fullName>
    </submittedName>
</protein>